<evidence type="ECO:0000256" key="1">
    <source>
        <dbReference type="SAM" id="Phobius"/>
    </source>
</evidence>
<evidence type="ECO:0000313" key="2">
    <source>
        <dbReference type="EMBL" id="MFC5367896.1"/>
    </source>
</evidence>
<proteinExistence type="predicted"/>
<accession>A0ABD5RDM3</accession>
<feature type="transmembrane region" description="Helical" evidence="1">
    <location>
        <begin position="36"/>
        <end position="54"/>
    </location>
</feature>
<dbReference type="AlphaFoldDB" id="A0ABD5RDM3"/>
<feature type="transmembrane region" description="Helical" evidence="1">
    <location>
        <begin position="150"/>
        <end position="170"/>
    </location>
</feature>
<gene>
    <name evidence="2" type="ORF">ACFPJ5_13240</name>
</gene>
<keyword evidence="1" id="KW-0812">Transmembrane</keyword>
<protein>
    <submittedName>
        <fullName evidence="2">Uncharacterized protein</fullName>
    </submittedName>
</protein>
<feature type="transmembrane region" description="Helical" evidence="1">
    <location>
        <begin position="122"/>
        <end position="144"/>
    </location>
</feature>
<dbReference type="EMBL" id="JBHSKX010000002">
    <property type="protein sequence ID" value="MFC5367896.1"/>
    <property type="molecule type" value="Genomic_DNA"/>
</dbReference>
<comment type="caution">
    <text evidence="2">The sequence shown here is derived from an EMBL/GenBank/DDBJ whole genome shotgun (WGS) entry which is preliminary data.</text>
</comment>
<organism evidence="2 3">
    <name type="scientific">Salinirubrum litoreum</name>
    <dbReference type="NCBI Taxonomy" id="1126234"/>
    <lineage>
        <taxon>Archaea</taxon>
        <taxon>Methanobacteriati</taxon>
        <taxon>Methanobacteriota</taxon>
        <taxon>Stenosarchaea group</taxon>
        <taxon>Halobacteria</taxon>
        <taxon>Halobacteriales</taxon>
        <taxon>Haloferacaceae</taxon>
        <taxon>Salinirubrum</taxon>
    </lineage>
</organism>
<keyword evidence="1" id="KW-1133">Transmembrane helix</keyword>
<feature type="transmembrane region" description="Helical" evidence="1">
    <location>
        <begin position="90"/>
        <end position="110"/>
    </location>
</feature>
<keyword evidence="1" id="KW-0472">Membrane</keyword>
<dbReference type="RefSeq" id="WP_227230139.1">
    <property type="nucleotide sequence ID" value="NZ_JAJCVJ010000002.1"/>
</dbReference>
<keyword evidence="3" id="KW-1185">Reference proteome</keyword>
<dbReference type="Proteomes" id="UP001596201">
    <property type="component" value="Unassembled WGS sequence"/>
</dbReference>
<evidence type="ECO:0000313" key="3">
    <source>
        <dbReference type="Proteomes" id="UP001596201"/>
    </source>
</evidence>
<reference evidence="2 3" key="1">
    <citation type="journal article" date="2019" name="Int. J. Syst. Evol. Microbiol.">
        <title>The Global Catalogue of Microorganisms (GCM) 10K type strain sequencing project: providing services to taxonomists for standard genome sequencing and annotation.</title>
        <authorList>
            <consortium name="The Broad Institute Genomics Platform"/>
            <consortium name="The Broad Institute Genome Sequencing Center for Infectious Disease"/>
            <person name="Wu L."/>
            <person name="Ma J."/>
        </authorList>
    </citation>
    <scope>NUCLEOTIDE SEQUENCE [LARGE SCALE GENOMIC DNA]</scope>
    <source>
        <strain evidence="2 3">CGMCC 1.12237</strain>
    </source>
</reference>
<sequence>MLRRLRENGPVLLVPAAWTLATVGHAGLVETRTVFIAHLVMDAVLIAFAALSWSEMAEGTLRVWRTVLVAGLGVTLLGTVGFLLSPPNSALLGATVLGWMLLPAVGLWLTGRDVPVGEAPRVYTAGAVLSLLGMVVYLPAFLGFLSLDVMLVGLTLANLGQTAGIANAVYQY</sequence>
<feature type="transmembrane region" description="Helical" evidence="1">
    <location>
        <begin position="66"/>
        <end position="84"/>
    </location>
</feature>
<name>A0ABD5RDM3_9EURY</name>